<dbReference type="CDD" id="cd04496">
    <property type="entry name" value="SSB_OBF"/>
    <property type="match status" value="1"/>
</dbReference>
<dbReference type="Proteomes" id="UP000245938">
    <property type="component" value="Unassembled WGS sequence"/>
</dbReference>
<dbReference type="RefSeq" id="WP_109305779.1">
    <property type="nucleotide sequence ID" value="NZ_BJUF01000048.1"/>
</dbReference>
<dbReference type="PROSITE" id="PS50935">
    <property type="entry name" value="SSB"/>
    <property type="match status" value="1"/>
</dbReference>
<evidence type="ECO:0000256" key="1">
    <source>
        <dbReference type="ARBA" id="ARBA00023125"/>
    </source>
</evidence>
<evidence type="ECO:0000256" key="3">
    <source>
        <dbReference type="RuleBase" id="RU000524"/>
    </source>
</evidence>
<dbReference type="GO" id="GO:0009295">
    <property type="term" value="C:nucleoid"/>
    <property type="evidence" value="ECO:0007669"/>
    <property type="project" value="TreeGrafter"/>
</dbReference>
<dbReference type="InterPro" id="IPR011344">
    <property type="entry name" value="ssDNA-bd"/>
</dbReference>
<evidence type="ECO:0000313" key="5">
    <source>
        <dbReference type="EMBL" id="PWI25725.1"/>
    </source>
</evidence>
<dbReference type="Gene3D" id="2.40.50.140">
    <property type="entry name" value="Nucleic acid-binding proteins"/>
    <property type="match status" value="1"/>
</dbReference>
<comment type="caution">
    <text evidence="5">The sequence shown here is derived from an EMBL/GenBank/DDBJ whole genome shotgun (WGS) entry which is preliminary data.</text>
</comment>
<feature type="region of interest" description="Disordered" evidence="4">
    <location>
        <begin position="105"/>
        <end position="193"/>
    </location>
</feature>
<protein>
    <recommendedName>
        <fullName evidence="2 3">Single-stranded DNA-binding protein</fullName>
        <shortName evidence="2">SSB</shortName>
    </recommendedName>
</protein>
<dbReference type="GO" id="GO:0006310">
    <property type="term" value="P:DNA recombination"/>
    <property type="evidence" value="ECO:0007669"/>
    <property type="project" value="UniProtKB-UniRule"/>
</dbReference>
<comment type="subunit">
    <text evidence="2">Homotetramer.</text>
</comment>
<comment type="function">
    <text evidence="2">Plays an important role in DNA replication, recombination and repair. Binds to ssDNA and to an array of partner proteins to recruit them to their sites of action during DNA metabolism.</text>
</comment>
<feature type="compositionally biased region" description="Gly residues" evidence="4">
    <location>
        <begin position="108"/>
        <end position="133"/>
    </location>
</feature>
<reference evidence="5 6" key="1">
    <citation type="submission" date="2018-05" db="EMBL/GenBank/DDBJ databases">
        <title>Kurthia sibirica genome sequence.</title>
        <authorList>
            <person name="Maclea K.S."/>
            <person name="Goen A.E."/>
        </authorList>
    </citation>
    <scope>NUCLEOTIDE SEQUENCE [LARGE SCALE GENOMIC DNA]</scope>
    <source>
        <strain evidence="5 6">ATCC 49154</strain>
    </source>
</reference>
<dbReference type="HAMAP" id="MF_00984">
    <property type="entry name" value="SSB"/>
    <property type="match status" value="1"/>
</dbReference>
<name>A0A2U3AMH0_9BACL</name>
<dbReference type="OrthoDB" id="9809878at2"/>
<dbReference type="FunFam" id="2.40.50.140:FF:000084">
    <property type="entry name" value="Single-stranded DNA-binding protein"/>
    <property type="match status" value="1"/>
</dbReference>
<evidence type="ECO:0000256" key="4">
    <source>
        <dbReference type="SAM" id="MobiDB-lite"/>
    </source>
</evidence>
<comment type="caution">
    <text evidence="2">Lacks conserved residue(s) required for the propagation of feature annotation.</text>
</comment>
<keyword evidence="2" id="KW-0234">DNA repair</keyword>
<dbReference type="SUPFAM" id="SSF50249">
    <property type="entry name" value="Nucleic acid-binding proteins"/>
    <property type="match status" value="1"/>
</dbReference>
<accession>A0A2U3AMH0</accession>
<evidence type="ECO:0000313" key="6">
    <source>
        <dbReference type="Proteomes" id="UP000245938"/>
    </source>
</evidence>
<dbReference type="EMBL" id="QFVR01000007">
    <property type="protein sequence ID" value="PWI25725.1"/>
    <property type="molecule type" value="Genomic_DNA"/>
</dbReference>
<keyword evidence="2" id="KW-0235">DNA replication</keyword>
<feature type="compositionally biased region" description="Low complexity" evidence="4">
    <location>
        <begin position="134"/>
        <end position="166"/>
    </location>
</feature>
<keyword evidence="6" id="KW-1185">Reference proteome</keyword>
<gene>
    <name evidence="5" type="ORF">DEX24_07390</name>
</gene>
<organism evidence="5 6">
    <name type="scientific">Kurthia sibirica</name>
    <dbReference type="NCBI Taxonomy" id="202750"/>
    <lineage>
        <taxon>Bacteria</taxon>
        <taxon>Bacillati</taxon>
        <taxon>Bacillota</taxon>
        <taxon>Bacilli</taxon>
        <taxon>Bacillales</taxon>
        <taxon>Caryophanaceae</taxon>
        <taxon>Kurthia</taxon>
    </lineage>
</organism>
<evidence type="ECO:0000256" key="2">
    <source>
        <dbReference type="HAMAP-Rule" id="MF_00984"/>
    </source>
</evidence>
<keyword evidence="1 2" id="KW-0238">DNA-binding</keyword>
<dbReference type="InterPro" id="IPR012340">
    <property type="entry name" value="NA-bd_OB-fold"/>
</dbReference>
<dbReference type="AlphaFoldDB" id="A0A2U3AMH0"/>
<dbReference type="NCBIfam" id="TIGR00621">
    <property type="entry name" value="ssb"/>
    <property type="match status" value="1"/>
</dbReference>
<keyword evidence="2" id="KW-0233">DNA recombination</keyword>
<keyword evidence="2" id="KW-0227">DNA damage</keyword>
<proteinExistence type="inferred from homology"/>
<dbReference type="GO" id="GO:0006260">
    <property type="term" value="P:DNA replication"/>
    <property type="evidence" value="ECO:0007669"/>
    <property type="project" value="UniProtKB-UniRule"/>
</dbReference>
<dbReference type="Pfam" id="PF00436">
    <property type="entry name" value="SSB"/>
    <property type="match status" value="1"/>
</dbReference>
<dbReference type="GO" id="GO:0003697">
    <property type="term" value="F:single-stranded DNA binding"/>
    <property type="evidence" value="ECO:0007669"/>
    <property type="project" value="UniProtKB-UniRule"/>
</dbReference>
<dbReference type="PANTHER" id="PTHR10302:SF27">
    <property type="entry name" value="SINGLE-STRANDED DNA-BINDING PROTEIN"/>
    <property type="match status" value="1"/>
</dbReference>
<feature type="short sequence motif" description="Important for interaction with partner proteins" evidence="2">
    <location>
        <begin position="188"/>
        <end position="193"/>
    </location>
</feature>
<dbReference type="PANTHER" id="PTHR10302">
    <property type="entry name" value="SINGLE-STRANDED DNA-BINDING PROTEIN"/>
    <property type="match status" value="1"/>
</dbReference>
<dbReference type="GO" id="GO:0006281">
    <property type="term" value="P:DNA repair"/>
    <property type="evidence" value="ECO:0007669"/>
    <property type="project" value="UniProtKB-UniRule"/>
</dbReference>
<sequence>MINRVVLVGRLTKDPELRYTPTGVAVARFTLAVNRTFSNQAGEKQADFINVVVWRKPAENTANFLRKGSLAGIEGRIQTGSYEGQDGKRVYTTEVVADSVQFLEPRNAGGGAAPQGNQYGGGQQQSSYDGGGQQQQSSYDGGGQQSYSQAPQQSNYQQNQSPNQQNFTRVDNDPFASSNAQGKVDVSDDDLPF</sequence>
<dbReference type="InterPro" id="IPR000424">
    <property type="entry name" value="Primosome_PriB/ssb"/>
</dbReference>